<accession>A0A060CGC7</accession>
<feature type="non-terminal residue" evidence="1">
    <location>
        <position position="1"/>
    </location>
</feature>
<proteinExistence type="predicted"/>
<sequence length="87" mass="8840">ADGTPSAHPGGWYVAVFWTGDEPLSLGSRLHLSSLVPDAPGGWRVTDLVKGGSASSHVHIGMDGDALVLTGAVAAHGVAWMVLEPAV</sequence>
<name>A0A060CGC7_9BIFI</name>
<evidence type="ECO:0000313" key="1">
    <source>
        <dbReference type="EMBL" id="AIA91831.1"/>
    </source>
</evidence>
<organism evidence="1">
    <name type="scientific">uncultured Bifidobacterium sp</name>
    <dbReference type="NCBI Taxonomy" id="165187"/>
    <lineage>
        <taxon>Bacteria</taxon>
        <taxon>Bacillati</taxon>
        <taxon>Actinomycetota</taxon>
        <taxon>Actinomycetes</taxon>
        <taxon>Bifidobacteriales</taxon>
        <taxon>Bifidobacteriaceae</taxon>
        <taxon>Bifidobacterium</taxon>
        <taxon>environmental samples</taxon>
    </lineage>
</organism>
<dbReference type="AlphaFoldDB" id="A0A060CGC7"/>
<protein>
    <submittedName>
        <fullName evidence="1">CAZy families GH27 protein</fullName>
    </submittedName>
</protein>
<reference evidence="1" key="1">
    <citation type="journal article" date="2013" name="Environ. Microbiol.">
        <title>Seasonally variable intestinal metagenomes of the red palm weevil (Rhynchophorus ferrugineus).</title>
        <authorList>
            <person name="Jia S."/>
            <person name="Zhang X."/>
            <person name="Zhang G."/>
            <person name="Yin A."/>
            <person name="Zhang S."/>
            <person name="Li F."/>
            <person name="Wang L."/>
            <person name="Zhao D."/>
            <person name="Yun Q."/>
            <person name="Tala"/>
            <person name="Wang J."/>
            <person name="Sun G."/>
            <person name="Baabdullah M."/>
            <person name="Yu X."/>
            <person name="Hu S."/>
            <person name="Al-Mssallem I.S."/>
            <person name="Yu J."/>
        </authorList>
    </citation>
    <scope>NUCLEOTIDE SEQUENCE</scope>
</reference>
<dbReference type="EMBL" id="KF124515">
    <property type="protein sequence ID" value="AIA91831.1"/>
    <property type="molecule type" value="Genomic_DNA"/>
</dbReference>